<organism evidence="3 4">
    <name type="scientific">Fasciolopsis buskii</name>
    <dbReference type="NCBI Taxonomy" id="27845"/>
    <lineage>
        <taxon>Eukaryota</taxon>
        <taxon>Metazoa</taxon>
        <taxon>Spiralia</taxon>
        <taxon>Lophotrochozoa</taxon>
        <taxon>Platyhelminthes</taxon>
        <taxon>Trematoda</taxon>
        <taxon>Digenea</taxon>
        <taxon>Plagiorchiida</taxon>
        <taxon>Echinostomata</taxon>
        <taxon>Echinostomatoidea</taxon>
        <taxon>Fasciolidae</taxon>
        <taxon>Fasciolopsis</taxon>
    </lineage>
</organism>
<feature type="non-terminal residue" evidence="3">
    <location>
        <position position="1"/>
    </location>
</feature>
<dbReference type="PANTHER" id="PTHR13354:SF11">
    <property type="entry name" value="LYSINE-SPECIFIC DEMETHYLASE 9"/>
    <property type="match status" value="1"/>
</dbReference>
<dbReference type="InterPro" id="IPR026306">
    <property type="entry name" value="RSBN1/Dpy-2/CEP530"/>
</dbReference>
<feature type="compositionally biased region" description="Low complexity" evidence="2">
    <location>
        <begin position="78"/>
        <end position="89"/>
    </location>
</feature>
<protein>
    <submittedName>
        <fullName evidence="3">Round spermatid basic protein 1 protein</fullName>
    </submittedName>
</protein>
<dbReference type="AlphaFoldDB" id="A0A8E0VLY7"/>
<comment type="similarity">
    <text evidence="1">Belongs to the round spermatid basic protein 1 family.</text>
</comment>
<feature type="region of interest" description="Disordered" evidence="2">
    <location>
        <begin position="64"/>
        <end position="152"/>
    </location>
</feature>
<comment type="caution">
    <text evidence="3">The sequence shown here is derived from an EMBL/GenBank/DDBJ whole genome shotgun (WGS) entry which is preliminary data.</text>
</comment>
<gene>
    <name evidence="3" type="ORF">FBUS_01919</name>
</gene>
<evidence type="ECO:0000313" key="3">
    <source>
        <dbReference type="EMBL" id="KAA0196840.1"/>
    </source>
</evidence>
<evidence type="ECO:0000256" key="2">
    <source>
        <dbReference type="SAM" id="MobiDB-lite"/>
    </source>
</evidence>
<feature type="compositionally biased region" description="Low complexity" evidence="2">
    <location>
        <begin position="113"/>
        <end position="127"/>
    </location>
</feature>
<feature type="compositionally biased region" description="Low complexity" evidence="2">
    <location>
        <begin position="138"/>
        <end position="152"/>
    </location>
</feature>
<evidence type="ECO:0000313" key="4">
    <source>
        <dbReference type="Proteomes" id="UP000728185"/>
    </source>
</evidence>
<name>A0A8E0VLY7_9TREM</name>
<sequence>CGSFWADDGELNQLHTEGYRYVRLPLRDNDIYFIPRNVVHQFKTVSAVVSIAWHVRLKSYYDETSDSTTVRRTDSRTRSTSTTTTETVSPTVLPEEISPSSVTAVTSEIHPDPSLSSSTTPEPATTPVKRPRSDTDPRSTPSPRSTVSSPQS</sequence>
<dbReference type="OrthoDB" id="6020087at2759"/>
<dbReference type="Proteomes" id="UP000728185">
    <property type="component" value="Unassembled WGS sequence"/>
</dbReference>
<evidence type="ECO:0000256" key="1">
    <source>
        <dbReference type="ARBA" id="ARBA00010560"/>
    </source>
</evidence>
<proteinExistence type="inferred from homology"/>
<reference evidence="3" key="1">
    <citation type="submission" date="2019-05" db="EMBL/GenBank/DDBJ databases">
        <title>Annotation for the trematode Fasciolopsis buski.</title>
        <authorList>
            <person name="Choi Y.-J."/>
        </authorList>
    </citation>
    <scope>NUCLEOTIDE SEQUENCE</scope>
    <source>
        <strain evidence="3">HT</strain>
        <tissue evidence="3">Whole worm</tissue>
    </source>
</reference>
<keyword evidence="4" id="KW-1185">Reference proteome</keyword>
<dbReference type="EMBL" id="LUCM01002794">
    <property type="protein sequence ID" value="KAA0196840.1"/>
    <property type="molecule type" value="Genomic_DNA"/>
</dbReference>
<dbReference type="GO" id="GO:0005634">
    <property type="term" value="C:nucleus"/>
    <property type="evidence" value="ECO:0007669"/>
    <property type="project" value="InterPro"/>
</dbReference>
<accession>A0A8E0VLY7</accession>
<dbReference type="PANTHER" id="PTHR13354">
    <property type="entry name" value="ROUND SPERMATID BASIC PROTEIN 1"/>
    <property type="match status" value="1"/>
</dbReference>